<evidence type="ECO:0000313" key="2">
    <source>
        <dbReference type="EMBL" id="KAG0462735.1"/>
    </source>
</evidence>
<dbReference type="Proteomes" id="UP000639772">
    <property type="component" value="Chromosome 11"/>
</dbReference>
<protein>
    <submittedName>
        <fullName evidence="2">Uncharacterized protein</fullName>
    </submittedName>
</protein>
<evidence type="ECO:0000256" key="1">
    <source>
        <dbReference type="SAM" id="MobiDB-lite"/>
    </source>
</evidence>
<accession>A0A835Q1X0</accession>
<feature type="region of interest" description="Disordered" evidence="1">
    <location>
        <begin position="1"/>
        <end position="20"/>
    </location>
</feature>
<dbReference type="EMBL" id="JADCNM010000011">
    <property type="protein sequence ID" value="KAG0462735.1"/>
    <property type="molecule type" value="Genomic_DNA"/>
</dbReference>
<reference evidence="2 3" key="1">
    <citation type="journal article" date="2020" name="Nat. Food">
        <title>A phased Vanilla planifolia genome enables genetic improvement of flavour and production.</title>
        <authorList>
            <person name="Hasing T."/>
            <person name="Tang H."/>
            <person name="Brym M."/>
            <person name="Khazi F."/>
            <person name="Huang T."/>
            <person name="Chambers A.H."/>
        </authorList>
    </citation>
    <scope>NUCLEOTIDE SEQUENCE [LARGE SCALE GENOMIC DNA]</scope>
    <source>
        <tissue evidence="2">Leaf</tissue>
    </source>
</reference>
<evidence type="ECO:0000313" key="3">
    <source>
        <dbReference type="Proteomes" id="UP000639772"/>
    </source>
</evidence>
<feature type="region of interest" description="Disordered" evidence="1">
    <location>
        <begin position="33"/>
        <end position="104"/>
    </location>
</feature>
<dbReference type="OrthoDB" id="1899413at2759"/>
<dbReference type="AlphaFoldDB" id="A0A835Q1X0"/>
<proteinExistence type="predicted"/>
<feature type="compositionally biased region" description="Basic and acidic residues" evidence="1">
    <location>
        <begin position="33"/>
        <end position="42"/>
    </location>
</feature>
<organism evidence="2 3">
    <name type="scientific">Vanilla planifolia</name>
    <name type="common">Vanilla</name>
    <dbReference type="NCBI Taxonomy" id="51239"/>
    <lineage>
        <taxon>Eukaryota</taxon>
        <taxon>Viridiplantae</taxon>
        <taxon>Streptophyta</taxon>
        <taxon>Embryophyta</taxon>
        <taxon>Tracheophyta</taxon>
        <taxon>Spermatophyta</taxon>
        <taxon>Magnoliopsida</taxon>
        <taxon>Liliopsida</taxon>
        <taxon>Asparagales</taxon>
        <taxon>Orchidaceae</taxon>
        <taxon>Vanilloideae</taxon>
        <taxon>Vanilleae</taxon>
        <taxon>Vanilla</taxon>
    </lineage>
</organism>
<sequence>MEEEELKPFNKTELHKRNPDTFRYTLRKMEDKGILRMDRHPTDGLGIAPRPPKSGHGGRFTWEGPEDEISSALDPAPAAVDPGDPNYVDEEEEKTTEAESGGDAIAGVVDVAKVAAARDGVSRIEINDPSLAM</sequence>
<gene>
    <name evidence="2" type="ORF">HPP92_021211</name>
</gene>
<name>A0A835Q1X0_VANPL</name>
<feature type="compositionally biased region" description="Low complexity" evidence="1">
    <location>
        <begin position="72"/>
        <end position="85"/>
    </location>
</feature>
<comment type="caution">
    <text evidence="2">The sequence shown here is derived from an EMBL/GenBank/DDBJ whole genome shotgun (WGS) entry which is preliminary data.</text>
</comment>